<dbReference type="Proteomes" id="UP001165667">
    <property type="component" value="Unassembled WGS sequence"/>
</dbReference>
<gene>
    <name evidence="2" type="ORF">M8523_11940</name>
</gene>
<reference evidence="2" key="1">
    <citation type="submission" date="2022-05" db="EMBL/GenBank/DDBJ databases">
        <authorList>
            <person name="Pankratov T."/>
        </authorList>
    </citation>
    <scope>NUCLEOTIDE SEQUENCE</scope>
    <source>
        <strain evidence="2">BP6-180914</strain>
    </source>
</reference>
<keyword evidence="3" id="KW-1185">Reference proteome</keyword>
<proteinExistence type="predicted"/>
<feature type="region of interest" description="Disordered" evidence="1">
    <location>
        <begin position="49"/>
        <end position="70"/>
    </location>
</feature>
<dbReference type="EMBL" id="JAMOIM010000006">
    <property type="protein sequence ID" value="MCW6508729.1"/>
    <property type="molecule type" value="Genomic_DNA"/>
</dbReference>
<dbReference type="AlphaFoldDB" id="A0AA41YUC6"/>
<accession>A0AA41YUC6</accession>
<organism evidence="2 3">
    <name type="scientific">Lichenifustis flavocetrariae</name>
    <dbReference type="NCBI Taxonomy" id="2949735"/>
    <lineage>
        <taxon>Bacteria</taxon>
        <taxon>Pseudomonadati</taxon>
        <taxon>Pseudomonadota</taxon>
        <taxon>Alphaproteobacteria</taxon>
        <taxon>Hyphomicrobiales</taxon>
        <taxon>Lichenihabitantaceae</taxon>
        <taxon>Lichenifustis</taxon>
    </lineage>
</organism>
<evidence type="ECO:0000313" key="2">
    <source>
        <dbReference type="EMBL" id="MCW6508729.1"/>
    </source>
</evidence>
<protein>
    <submittedName>
        <fullName evidence="2">Uncharacterized protein</fullName>
    </submittedName>
</protein>
<comment type="caution">
    <text evidence="2">The sequence shown here is derived from an EMBL/GenBank/DDBJ whole genome shotgun (WGS) entry which is preliminary data.</text>
</comment>
<evidence type="ECO:0000256" key="1">
    <source>
        <dbReference type="SAM" id="MobiDB-lite"/>
    </source>
</evidence>
<evidence type="ECO:0000313" key="3">
    <source>
        <dbReference type="Proteomes" id="UP001165667"/>
    </source>
</evidence>
<name>A0AA41YUC6_9HYPH</name>
<dbReference type="RefSeq" id="WP_282585094.1">
    <property type="nucleotide sequence ID" value="NZ_JAMOIM010000006.1"/>
</dbReference>
<sequence>MPDAQKLKRFHIEQDGEDFLLRIEDEAGDLFEVTATHDQVDLIVDSLDEALEAEEEAEDLDDDADEEEKA</sequence>